<accession>A0A2N3HKH7</accession>
<proteinExistence type="predicted"/>
<dbReference type="Proteomes" id="UP000233435">
    <property type="component" value="Unassembled WGS sequence"/>
</dbReference>
<gene>
    <name evidence="1" type="ORF">CSW08_08495</name>
</gene>
<evidence type="ECO:0000313" key="2">
    <source>
        <dbReference type="Proteomes" id="UP000233435"/>
    </source>
</evidence>
<dbReference type="EMBL" id="PJEO01000027">
    <property type="protein sequence ID" value="PKQ45392.1"/>
    <property type="molecule type" value="Genomic_DNA"/>
</dbReference>
<reference evidence="1 2" key="1">
    <citation type="submission" date="2017-12" db="EMBL/GenBank/DDBJ databases">
        <title>Confluentibacter flavum sp. nov., isolated from the saline lake.</title>
        <authorList>
            <person name="Yu L."/>
        </authorList>
    </citation>
    <scope>NUCLEOTIDE SEQUENCE [LARGE SCALE GENOMIC DNA]</scope>
    <source>
        <strain evidence="1 2">3B</strain>
    </source>
</reference>
<dbReference type="AlphaFoldDB" id="A0A2N3HKH7"/>
<comment type="caution">
    <text evidence="1">The sequence shown here is derived from an EMBL/GenBank/DDBJ whole genome shotgun (WGS) entry which is preliminary data.</text>
</comment>
<name>A0A2N3HKH7_9FLAO</name>
<keyword evidence="2" id="KW-1185">Reference proteome</keyword>
<evidence type="ECO:0000313" key="1">
    <source>
        <dbReference type="EMBL" id="PKQ45392.1"/>
    </source>
</evidence>
<sequence length="75" mass="8879">MTVLAYGSDSKFFVKYKIIGSGTKRKYIFLLSGRYFKVLYWERSIPAFFGMKKRSGNLKLWDCVQDFFNEALFPK</sequence>
<organism evidence="1 2">
    <name type="scientific">Confluentibacter flavum</name>
    <dbReference type="NCBI Taxonomy" id="1909700"/>
    <lineage>
        <taxon>Bacteria</taxon>
        <taxon>Pseudomonadati</taxon>
        <taxon>Bacteroidota</taxon>
        <taxon>Flavobacteriia</taxon>
        <taxon>Flavobacteriales</taxon>
        <taxon>Flavobacteriaceae</taxon>
        <taxon>Confluentibacter</taxon>
    </lineage>
</organism>
<protein>
    <submittedName>
        <fullName evidence="1">Uncharacterized protein</fullName>
    </submittedName>
</protein>